<keyword evidence="1" id="KW-1133">Transmembrane helix</keyword>
<feature type="transmembrane region" description="Helical" evidence="1">
    <location>
        <begin position="40"/>
        <end position="63"/>
    </location>
</feature>
<sequence length="68" mass="7321">MSGLQRTALIFAIIGAINWGMIGFFNFDVVAAIFGGQTVAFSRVIYAIIGLSGLYCISLLFTADEEPQ</sequence>
<gene>
    <name evidence="2" type="ORF">HNR44_002149</name>
</gene>
<evidence type="ECO:0000313" key="3">
    <source>
        <dbReference type="Proteomes" id="UP000568839"/>
    </source>
</evidence>
<keyword evidence="1" id="KW-0812">Transmembrane</keyword>
<reference evidence="2 3" key="1">
    <citation type="submission" date="2020-08" db="EMBL/GenBank/DDBJ databases">
        <title>Genomic Encyclopedia of Type Strains, Phase IV (KMG-IV): sequencing the most valuable type-strain genomes for metagenomic binning, comparative biology and taxonomic classification.</title>
        <authorList>
            <person name="Goeker M."/>
        </authorList>
    </citation>
    <scope>NUCLEOTIDE SEQUENCE [LARGE SCALE GENOMIC DNA]</scope>
    <source>
        <strain evidence="2 3">DSM 21769</strain>
    </source>
</reference>
<dbReference type="InterPro" id="IPR007211">
    <property type="entry name" value="DUF378"/>
</dbReference>
<dbReference type="EMBL" id="JACHHJ010000003">
    <property type="protein sequence ID" value="MBB6450166.1"/>
    <property type="molecule type" value="Genomic_DNA"/>
</dbReference>
<evidence type="ECO:0000256" key="1">
    <source>
        <dbReference type="SAM" id="Phobius"/>
    </source>
</evidence>
<organism evidence="2 3">
    <name type="scientific">Geomicrobium halophilum</name>
    <dbReference type="NCBI Taxonomy" id="549000"/>
    <lineage>
        <taxon>Bacteria</taxon>
        <taxon>Bacillati</taxon>
        <taxon>Bacillota</taxon>
        <taxon>Bacilli</taxon>
        <taxon>Bacillales</taxon>
        <taxon>Geomicrobium</taxon>
    </lineage>
</organism>
<dbReference type="AlphaFoldDB" id="A0A841PSK5"/>
<accession>A0A841PSK5</accession>
<proteinExistence type="predicted"/>
<dbReference type="RefSeq" id="WP_184404219.1">
    <property type="nucleotide sequence ID" value="NZ_JACHHJ010000003.1"/>
</dbReference>
<dbReference type="PANTHER" id="PTHR37304">
    <property type="entry name" value="MEMBRANE PROTEIN-RELATED"/>
    <property type="match status" value="1"/>
</dbReference>
<protein>
    <recommendedName>
        <fullName evidence="4">DUF378 domain-containing protein</fullName>
    </recommendedName>
</protein>
<comment type="caution">
    <text evidence="2">The sequence shown here is derived from an EMBL/GenBank/DDBJ whole genome shotgun (WGS) entry which is preliminary data.</text>
</comment>
<name>A0A841PSK5_9BACL</name>
<evidence type="ECO:0000313" key="2">
    <source>
        <dbReference type="EMBL" id="MBB6450166.1"/>
    </source>
</evidence>
<keyword evidence="3" id="KW-1185">Reference proteome</keyword>
<dbReference type="PANTHER" id="PTHR37304:SF1">
    <property type="entry name" value="MEMBRANE PROTEIN"/>
    <property type="match status" value="1"/>
</dbReference>
<evidence type="ECO:0008006" key="4">
    <source>
        <dbReference type="Google" id="ProtNLM"/>
    </source>
</evidence>
<keyword evidence="1" id="KW-0472">Membrane</keyword>
<feature type="transmembrane region" description="Helical" evidence="1">
    <location>
        <begin position="7"/>
        <end position="34"/>
    </location>
</feature>
<dbReference type="Proteomes" id="UP000568839">
    <property type="component" value="Unassembled WGS sequence"/>
</dbReference>
<dbReference type="Pfam" id="PF04070">
    <property type="entry name" value="DUF378"/>
    <property type="match status" value="1"/>
</dbReference>